<protein>
    <submittedName>
        <fullName evidence="2">Uncharacterized protein LOC113202714</fullName>
    </submittedName>
</protein>
<dbReference type="AlphaFoldDB" id="A0A6J1RX16"/>
<dbReference type="KEGG" id="foc:113202714"/>
<organism evidence="1 2">
    <name type="scientific">Frankliniella occidentalis</name>
    <name type="common">Western flower thrips</name>
    <name type="synonym">Euthrips occidentalis</name>
    <dbReference type="NCBI Taxonomy" id="133901"/>
    <lineage>
        <taxon>Eukaryota</taxon>
        <taxon>Metazoa</taxon>
        <taxon>Ecdysozoa</taxon>
        <taxon>Arthropoda</taxon>
        <taxon>Hexapoda</taxon>
        <taxon>Insecta</taxon>
        <taxon>Pterygota</taxon>
        <taxon>Neoptera</taxon>
        <taxon>Paraneoptera</taxon>
        <taxon>Thysanoptera</taxon>
        <taxon>Terebrantia</taxon>
        <taxon>Thripoidea</taxon>
        <taxon>Thripidae</taxon>
        <taxon>Frankliniella</taxon>
    </lineage>
</organism>
<keyword evidence="1" id="KW-1185">Reference proteome</keyword>
<dbReference type="GeneID" id="113202714"/>
<name>A0A6J1RX16_FRAOC</name>
<proteinExistence type="predicted"/>
<dbReference type="RefSeq" id="XP_026272873.1">
    <property type="nucleotide sequence ID" value="XM_026417088.2"/>
</dbReference>
<gene>
    <name evidence="2" type="primary">LOC113202714</name>
</gene>
<evidence type="ECO:0000313" key="1">
    <source>
        <dbReference type="Proteomes" id="UP000504606"/>
    </source>
</evidence>
<dbReference type="Proteomes" id="UP000504606">
    <property type="component" value="Unplaced"/>
</dbReference>
<reference evidence="2" key="1">
    <citation type="submission" date="2025-08" db="UniProtKB">
        <authorList>
            <consortium name="RefSeq"/>
        </authorList>
    </citation>
    <scope>IDENTIFICATION</scope>
    <source>
        <tissue evidence="2">Whole organism</tissue>
    </source>
</reference>
<evidence type="ECO:0000313" key="2">
    <source>
        <dbReference type="RefSeq" id="XP_026272873.1"/>
    </source>
</evidence>
<sequence length="248" mass="26671">MDSVTPVRAVSIDSAFDGSFAAGPDPSAVLTLLSDTTKATVMAVDADTGKLAEATTETSTAPAPGKVTASATSTGPAVVFPPLSMAPSLAGAGPGPAPAFQLRLAVLDLWCLLVHLRECYREEVFARHPHGPLLSAARAFMGCLRRFMVQEDLDFPACDAARARKRRFARRDAEERGLELDEHLSDLCHVLGATRSYLKGLTPAQRAGLGPLHIAVELFLSILKEEMDFFNEMKEYNLSAVFKCRHSA</sequence>
<accession>A0A6J1RX16</accession>